<reference evidence="7" key="1">
    <citation type="submission" date="2025-08" db="UniProtKB">
        <authorList>
            <consortium name="RefSeq"/>
        </authorList>
    </citation>
    <scope>IDENTIFICATION</scope>
</reference>
<dbReference type="FunCoup" id="A0A6I9RMJ8">
    <property type="interactions" value="1431"/>
</dbReference>
<dbReference type="Proteomes" id="UP000504607">
    <property type="component" value="Chromosome 8"/>
</dbReference>
<accession>A0A6I9RMJ8</accession>
<dbReference type="PANTHER" id="PTHR37888:SF11">
    <property type="entry name" value="DNA-BINDING BROMODOMAIN-CONTAINING PROTEIN"/>
    <property type="match status" value="1"/>
</dbReference>
<evidence type="ECO:0000259" key="4">
    <source>
        <dbReference type="PROSITE" id="PS50014"/>
    </source>
</evidence>
<feature type="region of interest" description="Disordered" evidence="3">
    <location>
        <begin position="415"/>
        <end position="694"/>
    </location>
</feature>
<dbReference type="InterPro" id="IPR001487">
    <property type="entry name" value="Bromodomain"/>
</dbReference>
<dbReference type="AlphaFoldDB" id="A0A6I9RMJ8"/>
<feature type="compositionally biased region" description="Basic and acidic residues" evidence="3">
    <location>
        <begin position="255"/>
        <end position="268"/>
    </location>
</feature>
<dbReference type="SMART" id="SM00297">
    <property type="entry name" value="BROMO"/>
    <property type="match status" value="1"/>
</dbReference>
<feature type="compositionally biased region" description="Polar residues" evidence="3">
    <location>
        <begin position="598"/>
        <end position="615"/>
    </location>
</feature>
<dbReference type="InterPro" id="IPR001005">
    <property type="entry name" value="SANT/Myb"/>
</dbReference>
<feature type="domain" description="Bromo" evidence="4">
    <location>
        <begin position="327"/>
        <end position="400"/>
    </location>
</feature>
<feature type="compositionally biased region" description="Low complexity" evidence="3">
    <location>
        <begin position="206"/>
        <end position="221"/>
    </location>
</feature>
<dbReference type="InParanoid" id="A0A6I9RMJ8"/>
<organism evidence="6 7">
    <name type="scientific">Elaeis guineensis var. tenera</name>
    <name type="common">Oil palm</name>
    <dbReference type="NCBI Taxonomy" id="51953"/>
    <lineage>
        <taxon>Eukaryota</taxon>
        <taxon>Viridiplantae</taxon>
        <taxon>Streptophyta</taxon>
        <taxon>Embryophyta</taxon>
        <taxon>Tracheophyta</taxon>
        <taxon>Spermatophyta</taxon>
        <taxon>Magnoliopsida</taxon>
        <taxon>Liliopsida</taxon>
        <taxon>Arecaceae</taxon>
        <taxon>Arecoideae</taxon>
        <taxon>Cocoseae</taxon>
        <taxon>Elaeidinae</taxon>
        <taxon>Elaeis</taxon>
    </lineage>
</organism>
<evidence type="ECO:0000256" key="1">
    <source>
        <dbReference type="ARBA" id="ARBA00023117"/>
    </source>
</evidence>
<name>A0A6I9RMJ8_ELAGV</name>
<keyword evidence="6" id="KW-1185">Reference proteome</keyword>
<dbReference type="Gene3D" id="1.20.920.10">
    <property type="entry name" value="Bromodomain-like"/>
    <property type="match status" value="1"/>
</dbReference>
<gene>
    <name evidence="7" type="primary">LOC105050481</name>
</gene>
<dbReference type="PROSITE" id="PS50014">
    <property type="entry name" value="BROMODOMAIN_2"/>
    <property type="match status" value="1"/>
</dbReference>
<dbReference type="CDD" id="cd00167">
    <property type="entry name" value="SANT"/>
    <property type="match status" value="1"/>
</dbReference>
<evidence type="ECO:0000313" key="6">
    <source>
        <dbReference type="Proteomes" id="UP000504607"/>
    </source>
</evidence>
<dbReference type="OrthoDB" id="1742084at2759"/>
<dbReference type="InterPro" id="IPR036427">
    <property type="entry name" value="Bromodomain-like_sf"/>
</dbReference>
<dbReference type="Pfam" id="PF00439">
    <property type="entry name" value="Bromodomain"/>
    <property type="match status" value="1"/>
</dbReference>
<evidence type="ECO:0000259" key="5">
    <source>
        <dbReference type="PROSITE" id="PS50090"/>
    </source>
</evidence>
<feature type="compositionally biased region" description="Polar residues" evidence="3">
    <location>
        <begin position="540"/>
        <end position="556"/>
    </location>
</feature>
<dbReference type="PROSITE" id="PS50090">
    <property type="entry name" value="MYB_LIKE"/>
    <property type="match status" value="1"/>
</dbReference>
<feature type="compositionally biased region" description="Basic and acidic residues" evidence="3">
    <location>
        <begin position="482"/>
        <end position="503"/>
    </location>
</feature>
<dbReference type="CDD" id="cd04369">
    <property type="entry name" value="Bromodomain"/>
    <property type="match status" value="1"/>
</dbReference>
<dbReference type="PANTHER" id="PTHR37888">
    <property type="entry name" value="DNA-BINDING BROMODOMAIN-CONTAINING PROTEIN"/>
    <property type="match status" value="1"/>
</dbReference>
<sequence>MARSADPEAAEEIWGTLEELLLAFAVSRHGTQRWDSVAMEVRTRSPSTNRFLFTPEGCRKRYRKLQCRFSAADGEIGVDRDGGDGCGRPAMEIPWLEELRKLRVAELRREVQRHDVCIVSLQLKLKNLNEERERSLREREDGEPNLNHKEERKDGESPGYVNVSDRISGEDSSRSSNSTNQKEEDAKPAAGFGETEAAPGAEDQIADPAAGADAKSAGEASCNGSSDTIAKATVEANPPRPPGLGESGESVAESKGGEAEAEGAKETSDLQSSARPSRRPRRLWLRRKVVSGCSNGGNEPEADAVSPVGKRVAAESQPLIAFLEVIQAHKYGSVFERRLASQESLNYQTLIRQHVDLEMVRAKMERRGCAEAYTSAEFFRDLLLLCYNAIVFYPKSSPESIAAVRLRGLVSKEMARTIRKPARPPKADEPTPPTHLLPPPSPPVSGFQSDPDRVSQPLEKPTSSGHFIACRRRSSLSGRAAGETKRGEEDKEKLRTVRKQREVEEYETPSKKRKREISAVSGSRGLRSQKKGGNAGNRGSGVSKSPNPISTSTTKSIAVENSAEATAKSEKNNGGGEAVSASKRKGAGEIMNRMKRSLPTSNGALPNTRRSSASSYDGGKGTEQVKNVGRGDRRNRYSRHSSGAATSKRAAKLSTPAKRSVGRPPGRAAASPPPRPAKKAKAEAGRMLRKRARG</sequence>
<dbReference type="RefSeq" id="XP_010928829.1">
    <property type="nucleotide sequence ID" value="XM_010930527.3"/>
</dbReference>
<dbReference type="KEGG" id="egu:105050481"/>
<evidence type="ECO:0000256" key="2">
    <source>
        <dbReference type="PROSITE-ProRule" id="PRU00035"/>
    </source>
</evidence>
<feature type="compositionally biased region" description="Basic and acidic residues" evidence="3">
    <location>
        <begin position="131"/>
        <end position="156"/>
    </location>
</feature>
<keyword evidence="1 2" id="KW-0103">Bromodomain</keyword>
<evidence type="ECO:0000313" key="7">
    <source>
        <dbReference type="RefSeq" id="XP_010928829.1"/>
    </source>
</evidence>
<feature type="compositionally biased region" description="Pro residues" evidence="3">
    <location>
        <begin position="430"/>
        <end position="443"/>
    </location>
</feature>
<evidence type="ECO:0000256" key="3">
    <source>
        <dbReference type="SAM" id="MobiDB-lite"/>
    </source>
</evidence>
<proteinExistence type="predicted"/>
<dbReference type="SUPFAM" id="SSF47370">
    <property type="entry name" value="Bromodomain"/>
    <property type="match status" value="1"/>
</dbReference>
<dbReference type="GeneID" id="105050481"/>
<feature type="domain" description="Myb-like" evidence="5">
    <location>
        <begin position="6"/>
        <end position="66"/>
    </location>
</feature>
<protein>
    <submittedName>
        <fullName evidence="7">Uncharacterized protein LOC105050481</fullName>
    </submittedName>
</protein>
<feature type="region of interest" description="Disordered" evidence="3">
    <location>
        <begin position="131"/>
        <end position="281"/>
    </location>
</feature>